<dbReference type="InterPro" id="IPR003477">
    <property type="entry name" value="PemK-like"/>
</dbReference>
<name>A0ABT9PNG4_9HYPH</name>
<evidence type="ECO:0000313" key="2">
    <source>
        <dbReference type="Proteomes" id="UP001241472"/>
    </source>
</evidence>
<dbReference type="Proteomes" id="UP001241472">
    <property type="component" value="Unassembled WGS sequence"/>
</dbReference>
<organism evidence="1 2">
    <name type="scientific">Neorhizobium huautlense</name>
    <dbReference type="NCBI Taxonomy" id="67774"/>
    <lineage>
        <taxon>Bacteria</taxon>
        <taxon>Pseudomonadati</taxon>
        <taxon>Pseudomonadota</taxon>
        <taxon>Alphaproteobacteria</taxon>
        <taxon>Hyphomicrobiales</taxon>
        <taxon>Rhizobiaceae</taxon>
        <taxon>Rhizobium/Agrobacterium group</taxon>
        <taxon>Neorhizobium</taxon>
    </lineage>
</organism>
<dbReference type="Gene3D" id="2.30.30.110">
    <property type="match status" value="1"/>
</dbReference>
<comment type="caution">
    <text evidence="1">The sequence shown here is derived from an EMBL/GenBank/DDBJ whole genome shotgun (WGS) entry which is preliminary data.</text>
</comment>
<dbReference type="EMBL" id="JAUSRF010000002">
    <property type="protein sequence ID" value="MDP9836006.1"/>
    <property type="molecule type" value="Genomic_DNA"/>
</dbReference>
<proteinExistence type="predicted"/>
<accession>A0ABT9PNG4</accession>
<gene>
    <name evidence="1" type="ORF">J2T09_000748</name>
</gene>
<keyword evidence="2" id="KW-1185">Reference proteome</keyword>
<dbReference type="Pfam" id="PF02452">
    <property type="entry name" value="PemK_toxin"/>
    <property type="match status" value="1"/>
</dbReference>
<evidence type="ECO:0008006" key="3">
    <source>
        <dbReference type="Google" id="ProtNLM"/>
    </source>
</evidence>
<sequence>MAIEPKPGLVVRYDFLWKEEADAGLESGKDRPCAIVLVAKDKADGSKDVLLCAITHAPPGHAETAIKIPAAVARYLGLDDEQSWIKTDQINRLNWARDRIPYGITPARKGEWFFGTLPHALGEQVFNQIREKAHARTLRTVDRDNES</sequence>
<protein>
    <recommendedName>
        <fullName evidence="3">Growth inhibitor PemK</fullName>
    </recommendedName>
</protein>
<dbReference type="InterPro" id="IPR011067">
    <property type="entry name" value="Plasmid_toxin/cell-grow_inhib"/>
</dbReference>
<reference evidence="1 2" key="1">
    <citation type="submission" date="2023-07" db="EMBL/GenBank/DDBJ databases">
        <title>Sorghum-associated microbial communities from plants grown in Nebraska, USA.</title>
        <authorList>
            <person name="Schachtman D."/>
        </authorList>
    </citation>
    <scope>NUCLEOTIDE SEQUENCE [LARGE SCALE GENOMIC DNA]</scope>
    <source>
        <strain evidence="1 2">DS1307</strain>
    </source>
</reference>
<evidence type="ECO:0000313" key="1">
    <source>
        <dbReference type="EMBL" id="MDP9836006.1"/>
    </source>
</evidence>
<dbReference type="RefSeq" id="WP_306831217.1">
    <property type="nucleotide sequence ID" value="NZ_JAUSRF010000002.1"/>
</dbReference>